<dbReference type="RefSeq" id="WP_169552016.1">
    <property type="nucleotide sequence ID" value="NZ_CP051677.1"/>
</dbReference>
<gene>
    <name evidence="1" type="ORF">HH216_17780</name>
</gene>
<evidence type="ECO:0000313" key="1">
    <source>
        <dbReference type="EMBL" id="QJD80057.1"/>
    </source>
</evidence>
<proteinExistence type="predicted"/>
<reference evidence="1 2" key="1">
    <citation type="submission" date="2020-04" db="EMBL/GenBank/DDBJ databases">
        <title>Genome sequencing of novel species.</title>
        <authorList>
            <person name="Heo J."/>
            <person name="Kim S.-J."/>
            <person name="Kim J.-S."/>
            <person name="Hong S.-B."/>
            <person name="Kwon S.-W."/>
        </authorList>
    </citation>
    <scope>NUCLEOTIDE SEQUENCE [LARGE SCALE GENOMIC DNA]</scope>
    <source>
        <strain evidence="1 2">CJU-R4</strain>
    </source>
</reference>
<accession>A0A7L5DVR2</accession>
<dbReference type="KEGG" id="srho:HH216_17780"/>
<dbReference type="InterPro" id="IPR036116">
    <property type="entry name" value="FN3_sf"/>
</dbReference>
<dbReference type="PROSITE" id="PS51257">
    <property type="entry name" value="PROKAR_LIPOPROTEIN"/>
    <property type="match status" value="1"/>
</dbReference>
<evidence type="ECO:0008006" key="3">
    <source>
        <dbReference type="Google" id="ProtNLM"/>
    </source>
</evidence>
<keyword evidence="2" id="KW-1185">Reference proteome</keyword>
<protein>
    <recommendedName>
        <fullName evidence="3">Fibronectin type-III domain-containing protein</fullName>
    </recommendedName>
</protein>
<dbReference type="AlphaFoldDB" id="A0A7L5DVR2"/>
<organism evidence="1 2">
    <name type="scientific">Spirosoma rhododendri</name>
    <dbReference type="NCBI Taxonomy" id="2728024"/>
    <lineage>
        <taxon>Bacteria</taxon>
        <taxon>Pseudomonadati</taxon>
        <taxon>Bacteroidota</taxon>
        <taxon>Cytophagia</taxon>
        <taxon>Cytophagales</taxon>
        <taxon>Cytophagaceae</taxon>
        <taxon>Spirosoma</taxon>
    </lineage>
</organism>
<sequence>MWKQILNLGIAGSLLGWFVGCTTLREPEPIPNHPPASFAVKPTLAPNNTDVVLTWTRAKDPDGDPVTYAVVYKDTLVRNLTDTTYVIKNAGYEITATGSVVAYDSHRASTAASFSQVTGLARLRIKSVGTESRKTVYSYDSQNRLASIISADGNRVECIYGDNEKRYLDIRLYYGLGDYGTTTQWPYDYPNPTSGSSRQGIVRQIKNGKVDSTWNGITNGISYSLTTDNLYITMWLGPPPGNTSGLQHFRYSYDGRNLTRQYFNYVNNPIYITSYEYDDKINPFYLSIAPTISETARFSYNNVTKISISQTPYQATPVSSLTTFSYEYNSRGLPVRRTATTDGKSSTVDYTYETY</sequence>
<evidence type="ECO:0000313" key="2">
    <source>
        <dbReference type="Proteomes" id="UP000501128"/>
    </source>
</evidence>
<dbReference type="EMBL" id="CP051677">
    <property type="protein sequence ID" value="QJD80057.1"/>
    <property type="molecule type" value="Genomic_DNA"/>
</dbReference>
<dbReference type="Proteomes" id="UP000501128">
    <property type="component" value="Chromosome"/>
</dbReference>
<dbReference type="SUPFAM" id="SSF49265">
    <property type="entry name" value="Fibronectin type III"/>
    <property type="match status" value="1"/>
</dbReference>
<name>A0A7L5DVR2_9BACT</name>
<dbReference type="Gene3D" id="3.40.1350.20">
    <property type="match status" value="1"/>
</dbReference>